<proteinExistence type="predicted"/>
<sequence>MPVSCAASGCKSRYTLEARKKGITFHRFPRSNPTLLDKWRVAMKRATSTGELWMPSRYQRLCSLHFKQSCFDTTGQTKRLRDDVIPSIFNFTDDIKTEIPEKDPMPATSEPTEPEVATMAKAVQTLPANKEAINNCIQLQDHLYFTPDVETLKKKLQASEYSRAQKEKELRNAKEREKRLRQTCPTIYRALRKRKLLSPQLQEKLQQYGDIPLDLFKKPVSEYSAQQRLFSLTLQLHDPSSYRYIGNGFKVPLPRPRKLRQWLKTDCDKPAFNSLVLEALLKKKEEHPEVYSLATLVVDTMSIQQHVTFDSQQNELVGFVNLGKSSAAGGSQEVADETLMFMLEGTVGNWEAPIAYFFVKSLTAEAQKQLLLHVLHELWDNDIVVDVIAMDRNLRNQEMCSLLGCDFSDAKHLQTHFYLPNSDRKHYIVFSVHQELKLVTDMLQETGSIQSSDGLVLWKYIDDILNLEKLQILLPVEMITQLIKIKLTLTKLSYSVANALSMLQELKSEKFAESTATIKFIQVVHQLFSILCSSSSKGRRDNGPIDSINLKETLHVLQTTKEYLLSLTITDNYPVYQSSRGWYILGFIANITSFTALLPYLLQYKDCILTHRFSTERLKMFFNSIRKTGQSDESPTALEVKLAVQQRLCQCGLLNINKQNHPVTSEISFVHVAGDPAPSIYTPGLESPFEENSIMLPDHFYGSRILDTILHNAQTYIAGWVVQKAFSQLSCTQCRCALVTSHIPQNLKKAYHLLKLKHGRVYFVPSEGTNKIVETAEKELNNLLNNDQCDPRNYCFLLQHHVLSSLGSNDIFNFNMHIIETEIGIDNHYFQLLRMVTTLYYELRQPYIAKLMQRKHYKAHVKHILTQPVHVFAEEYQSNT</sequence>
<dbReference type="Pfam" id="PF05485">
    <property type="entry name" value="THAP"/>
    <property type="match status" value="1"/>
</dbReference>
<keyword evidence="2 5" id="KW-0863">Zinc-finger</keyword>
<evidence type="ECO:0000259" key="7">
    <source>
        <dbReference type="PROSITE" id="PS50950"/>
    </source>
</evidence>
<dbReference type="Pfam" id="PF21787">
    <property type="entry name" value="TNP-like_RNaseH_N"/>
    <property type="match status" value="1"/>
</dbReference>
<keyword evidence="1" id="KW-0479">Metal-binding</keyword>
<evidence type="ECO:0000256" key="4">
    <source>
        <dbReference type="ARBA" id="ARBA00023125"/>
    </source>
</evidence>
<keyword evidence="9" id="KW-1185">Reference proteome</keyword>
<accession>A0AAD1RPE3</accession>
<evidence type="ECO:0000256" key="1">
    <source>
        <dbReference type="ARBA" id="ARBA00022723"/>
    </source>
</evidence>
<protein>
    <submittedName>
        <fullName evidence="8">DNA transposase THAP9 isoform X1</fullName>
    </submittedName>
</protein>
<dbReference type="InterPro" id="IPR021896">
    <property type="entry name" value="THAP9-like_HTH"/>
</dbReference>
<feature type="domain" description="THAP-type" evidence="7">
    <location>
        <begin position="1"/>
        <end position="89"/>
    </location>
</feature>
<name>A0AAD1RPE3_PELCU</name>
<evidence type="ECO:0000256" key="6">
    <source>
        <dbReference type="SAM" id="Coils"/>
    </source>
</evidence>
<evidence type="ECO:0000313" key="8">
    <source>
        <dbReference type="EMBL" id="CAH2275621.1"/>
    </source>
</evidence>
<dbReference type="Pfam" id="PF21788">
    <property type="entry name" value="TNP-like_GBD"/>
    <property type="match status" value="1"/>
</dbReference>
<dbReference type="Proteomes" id="UP001295444">
    <property type="component" value="Chromosome 03"/>
</dbReference>
<dbReference type="SUPFAM" id="SSF57716">
    <property type="entry name" value="Glucocorticoid receptor-like (DNA-binding domain)"/>
    <property type="match status" value="1"/>
</dbReference>
<dbReference type="PANTHER" id="PTHR47577">
    <property type="entry name" value="THAP DOMAIN-CONTAINING PROTEIN 6"/>
    <property type="match status" value="1"/>
</dbReference>
<evidence type="ECO:0000313" key="9">
    <source>
        <dbReference type="Proteomes" id="UP001295444"/>
    </source>
</evidence>
<dbReference type="AlphaFoldDB" id="A0AAD1RPE3"/>
<evidence type="ECO:0000256" key="2">
    <source>
        <dbReference type="ARBA" id="ARBA00022771"/>
    </source>
</evidence>
<dbReference type="InterPro" id="IPR006612">
    <property type="entry name" value="THAP_Znf"/>
</dbReference>
<feature type="coiled-coil region" evidence="6">
    <location>
        <begin position="149"/>
        <end position="183"/>
    </location>
</feature>
<dbReference type="EMBL" id="OW240914">
    <property type="protein sequence ID" value="CAH2275621.1"/>
    <property type="molecule type" value="Genomic_DNA"/>
</dbReference>
<evidence type="ECO:0000256" key="3">
    <source>
        <dbReference type="ARBA" id="ARBA00022833"/>
    </source>
</evidence>
<reference evidence="8" key="1">
    <citation type="submission" date="2022-03" db="EMBL/GenBank/DDBJ databases">
        <authorList>
            <person name="Alioto T."/>
            <person name="Alioto T."/>
            <person name="Gomez Garrido J."/>
        </authorList>
    </citation>
    <scope>NUCLEOTIDE SEQUENCE</scope>
</reference>
<dbReference type="Pfam" id="PF12017">
    <property type="entry name" value="Tnp_P_element"/>
    <property type="match status" value="1"/>
</dbReference>
<dbReference type="SMART" id="SM00980">
    <property type="entry name" value="THAP"/>
    <property type="match status" value="1"/>
</dbReference>
<organism evidence="8 9">
    <name type="scientific">Pelobates cultripes</name>
    <name type="common">Western spadefoot toad</name>
    <dbReference type="NCBI Taxonomy" id="61616"/>
    <lineage>
        <taxon>Eukaryota</taxon>
        <taxon>Metazoa</taxon>
        <taxon>Chordata</taxon>
        <taxon>Craniata</taxon>
        <taxon>Vertebrata</taxon>
        <taxon>Euteleostomi</taxon>
        <taxon>Amphibia</taxon>
        <taxon>Batrachia</taxon>
        <taxon>Anura</taxon>
        <taxon>Pelobatoidea</taxon>
        <taxon>Pelobatidae</taxon>
        <taxon>Pelobates</taxon>
    </lineage>
</organism>
<dbReference type="PANTHER" id="PTHR47577:SF2">
    <property type="entry name" value="THAP DOMAIN CONTAINING 9"/>
    <property type="match status" value="1"/>
</dbReference>
<dbReference type="InterPro" id="IPR048365">
    <property type="entry name" value="TNP-like_RNaseH_N"/>
</dbReference>
<dbReference type="SMART" id="SM00692">
    <property type="entry name" value="DM3"/>
    <property type="match status" value="1"/>
</dbReference>
<dbReference type="GO" id="GO:0008270">
    <property type="term" value="F:zinc ion binding"/>
    <property type="evidence" value="ECO:0007669"/>
    <property type="project" value="UniProtKB-KW"/>
</dbReference>
<keyword evidence="3" id="KW-0862">Zinc</keyword>
<keyword evidence="4 5" id="KW-0238">DNA-binding</keyword>
<dbReference type="PROSITE" id="PS50950">
    <property type="entry name" value="ZF_THAP"/>
    <property type="match status" value="1"/>
</dbReference>
<gene>
    <name evidence="8" type="ORF">PECUL_23A039820</name>
</gene>
<evidence type="ECO:0000256" key="5">
    <source>
        <dbReference type="PROSITE-ProRule" id="PRU00309"/>
    </source>
</evidence>
<dbReference type="GO" id="GO:0003677">
    <property type="term" value="F:DNA binding"/>
    <property type="evidence" value="ECO:0007669"/>
    <property type="project" value="UniProtKB-UniRule"/>
</dbReference>
<keyword evidence="6" id="KW-0175">Coiled coil</keyword>
<dbReference type="InterPro" id="IPR048366">
    <property type="entry name" value="TNP-like_GBD"/>
</dbReference>